<evidence type="ECO:0000313" key="3">
    <source>
        <dbReference type="Proteomes" id="UP000271925"/>
    </source>
</evidence>
<feature type="signal peptide" evidence="1">
    <location>
        <begin position="1"/>
        <end position="21"/>
    </location>
</feature>
<keyword evidence="1" id="KW-0732">Signal</keyword>
<dbReference type="OrthoDB" id="9255899at2"/>
<comment type="caution">
    <text evidence="2">The sequence shown here is derived from an EMBL/GenBank/DDBJ whole genome shotgun (WGS) entry which is preliminary data.</text>
</comment>
<dbReference type="Proteomes" id="UP000271925">
    <property type="component" value="Unassembled WGS sequence"/>
</dbReference>
<proteinExistence type="predicted"/>
<accession>A0A3P1C7W3</accession>
<sequence>MRMKQLFLLAGFLVSGLAAEAQQTIFNVPSSDITPAHRIMAQVQLDINREEVCSMSTLDYGLNHNWEIGLNLYHFDYERPAHTWLRNDTTTHIPYAPLLLLNAQKTIDLTDNLHLGLGGQTGLNLAAAHKTAWVGWAYGNLGYEFDGKHYKTVAGVFAGNRRYLADGPTLGVHLGIDAGIWYEKVHVLADWASGSHDYGQLILGAEVYLAKHLPIALGWRRSNQDGEQALVLQLTYSPD</sequence>
<protein>
    <recommendedName>
        <fullName evidence="4">DUF3575 domain-containing protein</fullName>
    </recommendedName>
</protein>
<organism evidence="2 3">
    <name type="scientific">Larkinella rosea</name>
    <dbReference type="NCBI Taxonomy" id="2025312"/>
    <lineage>
        <taxon>Bacteria</taxon>
        <taxon>Pseudomonadati</taxon>
        <taxon>Bacteroidota</taxon>
        <taxon>Cytophagia</taxon>
        <taxon>Cytophagales</taxon>
        <taxon>Spirosomataceae</taxon>
        <taxon>Larkinella</taxon>
    </lineage>
</organism>
<dbReference type="AlphaFoldDB" id="A0A3P1C7W3"/>
<keyword evidence="3" id="KW-1185">Reference proteome</keyword>
<gene>
    <name evidence="2" type="ORF">EHT25_00205</name>
</gene>
<dbReference type="EMBL" id="RQJO01000005">
    <property type="protein sequence ID" value="RRB09318.1"/>
    <property type="molecule type" value="Genomic_DNA"/>
</dbReference>
<name>A0A3P1C7W3_9BACT</name>
<evidence type="ECO:0000313" key="2">
    <source>
        <dbReference type="EMBL" id="RRB09318.1"/>
    </source>
</evidence>
<evidence type="ECO:0000256" key="1">
    <source>
        <dbReference type="SAM" id="SignalP"/>
    </source>
</evidence>
<evidence type="ECO:0008006" key="4">
    <source>
        <dbReference type="Google" id="ProtNLM"/>
    </source>
</evidence>
<feature type="chain" id="PRO_5018083689" description="DUF3575 domain-containing protein" evidence="1">
    <location>
        <begin position="22"/>
        <end position="239"/>
    </location>
</feature>
<reference evidence="2 3" key="1">
    <citation type="submission" date="2018-11" db="EMBL/GenBank/DDBJ databases">
        <authorList>
            <person name="Zhou Z."/>
            <person name="Wang G."/>
        </authorList>
    </citation>
    <scope>NUCLEOTIDE SEQUENCE [LARGE SCALE GENOMIC DNA]</scope>
    <source>
        <strain evidence="2 3">KCTC52004</strain>
    </source>
</reference>